<keyword evidence="3" id="KW-0472">Membrane</keyword>
<organism evidence="6 7">
    <name type="scientific">Morus notabilis</name>
    <dbReference type="NCBI Taxonomy" id="981085"/>
    <lineage>
        <taxon>Eukaryota</taxon>
        <taxon>Viridiplantae</taxon>
        <taxon>Streptophyta</taxon>
        <taxon>Embryophyta</taxon>
        <taxon>Tracheophyta</taxon>
        <taxon>Spermatophyta</taxon>
        <taxon>Magnoliopsida</taxon>
        <taxon>eudicotyledons</taxon>
        <taxon>Gunneridae</taxon>
        <taxon>Pentapetalae</taxon>
        <taxon>rosids</taxon>
        <taxon>fabids</taxon>
        <taxon>Rosales</taxon>
        <taxon>Moraceae</taxon>
        <taxon>Moreae</taxon>
        <taxon>Morus</taxon>
    </lineage>
</organism>
<dbReference type="Pfam" id="PF01657">
    <property type="entry name" value="Stress-antifung"/>
    <property type="match status" value="2"/>
</dbReference>
<evidence type="ECO:0000256" key="1">
    <source>
        <dbReference type="ARBA" id="ARBA00022729"/>
    </source>
</evidence>
<feature type="domain" description="Gnk2-homologous" evidence="5">
    <location>
        <begin position="134"/>
        <end position="242"/>
    </location>
</feature>
<dbReference type="Gene3D" id="3.30.200.20">
    <property type="entry name" value="Phosphorylase Kinase, domain 1"/>
    <property type="match status" value="1"/>
</dbReference>
<evidence type="ECO:0000256" key="3">
    <source>
        <dbReference type="SAM" id="Phobius"/>
    </source>
</evidence>
<dbReference type="PROSITE" id="PS51473">
    <property type="entry name" value="GNK2"/>
    <property type="match status" value="2"/>
</dbReference>
<keyword evidence="3" id="KW-0812">Transmembrane</keyword>
<dbReference type="AlphaFoldDB" id="W9QQT7"/>
<sequence length="318" mass="34801">MPSHMVIAVLLSFLSLIREAAALEYRYHICSNTTTFPPNSTYQFNLNRLLSSLASNATLNTGYYNVTVGRDPTSTVYGSLLCRGDVTPDDCQNCAETAISDIAEPACPVEKEAAIWYDKCTLRYSNKSFFGVLDQKTWCMCNTKNATDPGRFTPLLESTMKDLVSAAVGAPSGEKKFATKKESLSTSQTLYSLVQCTPDLSSSNCDRCLQGNVVLLPKCCVGKQGNNKFSTTTIVAICAPISVAILFLIPIGVCYWLKKRSRDEKNVVQNDQNAGNEITTVESLQFDLSTIRAATDNFSDDNKLGEGGFGAVYKVWLK</sequence>
<dbReference type="Proteomes" id="UP000030645">
    <property type="component" value="Unassembled WGS sequence"/>
</dbReference>
<evidence type="ECO:0000313" key="6">
    <source>
        <dbReference type="EMBL" id="EXB50924.1"/>
    </source>
</evidence>
<gene>
    <name evidence="6" type="ORF">L484_021151</name>
</gene>
<protein>
    <recommendedName>
        <fullName evidence="5">Gnk2-homologous domain-containing protein</fullName>
    </recommendedName>
</protein>
<evidence type="ECO:0000313" key="7">
    <source>
        <dbReference type="Proteomes" id="UP000030645"/>
    </source>
</evidence>
<accession>W9QQT7</accession>
<evidence type="ECO:0000256" key="2">
    <source>
        <dbReference type="ARBA" id="ARBA00022737"/>
    </source>
</evidence>
<dbReference type="InterPro" id="IPR002902">
    <property type="entry name" value="GNK2"/>
</dbReference>
<dbReference type="SUPFAM" id="SSF56112">
    <property type="entry name" value="Protein kinase-like (PK-like)"/>
    <property type="match status" value="1"/>
</dbReference>
<keyword evidence="3" id="KW-1133">Transmembrane helix</keyword>
<evidence type="ECO:0000256" key="4">
    <source>
        <dbReference type="SAM" id="SignalP"/>
    </source>
</evidence>
<dbReference type="PANTHER" id="PTHR32099">
    <property type="entry name" value="CYSTEINE-RICH REPEAT SECRETORY PROTEIN"/>
    <property type="match status" value="1"/>
</dbReference>
<name>W9QQT7_9ROSA</name>
<dbReference type="eggNOG" id="ENOG502QWDY">
    <property type="taxonomic scope" value="Eukaryota"/>
</dbReference>
<feature type="transmembrane region" description="Helical" evidence="3">
    <location>
        <begin position="234"/>
        <end position="257"/>
    </location>
</feature>
<keyword evidence="2" id="KW-0677">Repeat</keyword>
<dbReference type="Gene3D" id="3.30.430.20">
    <property type="entry name" value="Gnk2 domain, C-X8-C-X2-C motif"/>
    <property type="match status" value="2"/>
</dbReference>
<feature type="chain" id="PRO_5004932106" description="Gnk2-homologous domain-containing protein" evidence="4">
    <location>
        <begin position="23"/>
        <end position="318"/>
    </location>
</feature>
<dbReference type="FunFam" id="3.30.430.20:FF:000003">
    <property type="entry name" value="Cysteine-rich RLK (RECEPTOR-like protein kinase) 10"/>
    <property type="match status" value="1"/>
</dbReference>
<dbReference type="EMBL" id="KE344017">
    <property type="protein sequence ID" value="EXB50924.1"/>
    <property type="molecule type" value="Genomic_DNA"/>
</dbReference>
<evidence type="ECO:0000259" key="5">
    <source>
        <dbReference type="PROSITE" id="PS51473"/>
    </source>
</evidence>
<feature type="domain" description="Gnk2-homologous" evidence="5">
    <location>
        <begin position="24"/>
        <end position="129"/>
    </location>
</feature>
<proteinExistence type="predicted"/>
<dbReference type="InterPro" id="IPR038408">
    <property type="entry name" value="GNK2_sf"/>
</dbReference>
<dbReference type="InterPro" id="IPR011009">
    <property type="entry name" value="Kinase-like_dom_sf"/>
</dbReference>
<dbReference type="CDD" id="cd23509">
    <property type="entry name" value="Gnk2-like"/>
    <property type="match status" value="2"/>
</dbReference>
<feature type="signal peptide" evidence="4">
    <location>
        <begin position="1"/>
        <end position="22"/>
    </location>
</feature>
<keyword evidence="1 4" id="KW-0732">Signal</keyword>
<keyword evidence="7" id="KW-1185">Reference proteome</keyword>
<dbReference type="PANTHER" id="PTHR32099:SF110">
    <property type="entry name" value="CYSTEINE-RICH RECEPTOR-KINASE-LIKE PROTEIN"/>
    <property type="match status" value="1"/>
</dbReference>
<dbReference type="STRING" id="981085.W9QQT7"/>
<reference evidence="7" key="1">
    <citation type="submission" date="2013-01" db="EMBL/GenBank/DDBJ databases">
        <title>Draft Genome Sequence of a Mulberry Tree, Morus notabilis C.K. Schneid.</title>
        <authorList>
            <person name="He N."/>
            <person name="Zhao S."/>
        </authorList>
    </citation>
    <scope>NUCLEOTIDE SEQUENCE</scope>
</reference>